<dbReference type="InterPro" id="IPR019675">
    <property type="entry name" value="DUF2550"/>
</dbReference>
<proteinExistence type="predicted"/>
<evidence type="ECO:0008006" key="3">
    <source>
        <dbReference type="Google" id="ProtNLM"/>
    </source>
</evidence>
<dbReference type="Pfam" id="PF10739">
    <property type="entry name" value="DUF2550"/>
    <property type="match status" value="1"/>
</dbReference>
<accession>A0A1N7E2Y2</accession>
<gene>
    <name evidence="1" type="ORF">SAMN05445060_1130</name>
</gene>
<organism evidence="1 2">
    <name type="scientific">Williamsia sterculiae</name>
    <dbReference type="NCBI Taxonomy" id="1344003"/>
    <lineage>
        <taxon>Bacteria</taxon>
        <taxon>Bacillati</taxon>
        <taxon>Actinomycetota</taxon>
        <taxon>Actinomycetes</taxon>
        <taxon>Mycobacteriales</taxon>
        <taxon>Nocardiaceae</taxon>
        <taxon>Williamsia</taxon>
    </lineage>
</organism>
<dbReference type="RefSeq" id="WP_076477248.1">
    <property type="nucleotide sequence ID" value="NZ_FTNT01000002.1"/>
</dbReference>
<dbReference type="Proteomes" id="UP000186218">
    <property type="component" value="Unassembled WGS sequence"/>
</dbReference>
<dbReference type="OrthoDB" id="4793422at2"/>
<name>A0A1N7E2Y2_9NOCA</name>
<dbReference type="STRING" id="1344003.SAMN05445060_1130"/>
<protein>
    <recommendedName>
        <fullName evidence="3">DUF2550 domain-containing protein</fullName>
    </recommendedName>
</protein>
<evidence type="ECO:0000313" key="2">
    <source>
        <dbReference type="Proteomes" id="UP000186218"/>
    </source>
</evidence>
<dbReference type="EMBL" id="FTNT01000002">
    <property type="protein sequence ID" value="SIR82433.1"/>
    <property type="molecule type" value="Genomic_DNA"/>
</dbReference>
<sequence length="144" mass="16296">MTILLCVLVVCAIIGVVAVSRAVVRFGRIRHSGTAAAMRVLPARDHHGWRHGIVRYDDETIEYFRVASLRVGPDRELHRQDIEVRGRREPTVAERDLIDGMVVLEVIDQGRSFELALGTGAITAFQSWLESRPSQRSERRRPRG</sequence>
<dbReference type="AlphaFoldDB" id="A0A1N7E2Y2"/>
<reference evidence="1 2" key="1">
    <citation type="submission" date="2017-01" db="EMBL/GenBank/DDBJ databases">
        <authorList>
            <person name="Mah S.A."/>
            <person name="Swanson W.J."/>
            <person name="Moy G.W."/>
            <person name="Vacquier V.D."/>
        </authorList>
    </citation>
    <scope>NUCLEOTIDE SEQUENCE [LARGE SCALE GENOMIC DNA]</scope>
    <source>
        <strain evidence="1 2">CPCC 203464</strain>
    </source>
</reference>
<keyword evidence="2" id="KW-1185">Reference proteome</keyword>
<evidence type="ECO:0000313" key="1">
    <source>
        <dbReference type="EMBL" id="SIR82433.1"/>
    </source>
</evidence>